<gene>
    <name evidence="1 3" type="ORF">BDZ99DRAFT_500657</name>
</gene>
<keyword evidence="2" id="KW-1185">Reference proteome</keyword>
<name>A0A6A6YHU5_9PEZI</name>
<dbReference type="RefSeq" id="XP_033574441.1">
    <property type="nucleotide sequence ID" value="XM_033723741.1"/>
</dbReference>
<proteinExistence type="predicted"/>
<dbReference type="Proteomes" id="UP000504636">
    <property type="component" value="Unplaced"/>
</dbReference>
<reference evidence="3" key="2">
    <citation type="submission" date="2020-04" db="EMBL/GenBank/DDBJ databases">
        <authorList>
            <consortium name="NCBI Genome Project"/>
        </authorList>
    </citation>
    <scope>NUCLEOTIDE SEQUENCE</scope>
    <source>
        <strain evidence="3">CBS 304.34</strain>
    </source>
</reference>
<accession>A0A6A6YHU5</accession>
<organism evidence="1">
    <name type="scientific">Mytilinidion resinicola</name>
    <dbReference type="NCBI Taxonomy" id="574789"/>
    <lineage>
        <taxon>Eukaryota</taxon>
        <taxon>Fungi</taxon>
        <taxon>Dikarya</taxon>
        <taxon>Ascomycota</taxon>
        <taxon>Pezizomycotina</taxon>
        <taxon>Dothideomycetes</taxon>
        <taxon>Pleosporomycetidae</taxon>
        <taxon>Mytilinidiales</taxon>
        <taxon>Mytilinidiaceae</taxon>
        <taxon>Mytilinidion</taxon>
    </lineage>
</organism>
<protein>
    <submittedName>
        <fullName evidence="1 3">Uncharacterized protein</fullName>
    </submittedName>
</protein>
<evidence type="ECO:0000313" key="3">
    <source>
        <dbReference type="RefSeq" id="XP_033574441.1"/>
    </source>
</evidence>
<reference evidence="3" key="3">
    <citation type="submission" date="2025-04" db="UniProtKB">
        <authorList>
            <consortium name="RefSeq"/>
        </authorList>
    </citation>
    <scope>IDENTIFICATION</scope>
    <source>
        <strain evidence="3">CBS 304.34</strain>
    </source>
</reference>
<dbReference type="EMBL" id="MU003705">
    <property type="protein sequence ID" value="KAF2807477.1"/>
    <property type="molecule type" value="Genomic_DNA"/>
</dbReference>
<dbReference type="OrthoDB" id="10644474at2759"/>
<dbReference type="GeneID" id="54464634"/>
<dbReference type="AlphaFoldDB" id="A0A6A6YHU5"/>
<reference evidence="1 3" key="1">
    <citation type="journal article" date="2020" name="Stud. Mycol.">
        <title>101 Dothideomycetes genomes: a test case for predicting lifestyles and emergence of pathogens.</title>
        <authorList>
            <person name="Haridas S."/>
            <person name="Albert R."/>
            <person name="Binder M."/>
            <person name="Bloem J."/>
            <person name="Labutti K."/>
            <person name="Salamov A."/>
            <person name="Andreopoulos B."/>
            <person name="Baker S."/>
            <person name="Barry K."/>
            <person name="Bills G."/>
            <person name="Bluhm B."/>
            <person name="Cannon C."/>
            <person name="Castanera R."/>
            <person name="Culley D."/>
            <person name="Daum C."/>
            <person name="Ezra D."/>
            <person name="Gonzalez J."/>
            <person name="Henrissat B."/>
            <person name="Kuo A."/>
            <person name="Liang C."/>
            <person name="Lipzen A."/>
            <person name="Lutzoni F."/>
            <person name="Magnuson J."/>
            <person name="Mondo S."/>
            <person name="Nolan M."/>
            <person name="Ohm R."/>
            <person name="Pangilinan J."/>
            <person name="Park H.-J."/>
            <person name="Ramirez L."/>
            <person name="Alfaro M."/>
            <person name="Sun H."/>
            <person name="Tritt A."/>
            <person name="Yoshinaga Y."/>
            <person name="Zwiers L.-H."/>
            <person name="Turgeon B."/>
            <person name="Goodwin S."/>
            <person name="Spatafora J."/>
            <person name="Crous P."/>
            <person name="Grigoriev I."/>
        </authorList>
    </citation>
    <scope>NUCLEOTIDE SEQUENCE</scope>
    <source>
        <strain evidence="1 3">CBS 304.34</strain>
    </source>
</reference>
<sequence length="192" mass="21594">MEQRLLALSDDSKVKFWLSSKHQGPGTSAHSDKLRLPPWPRDVPSVKGNSVSVANAKEKYSKFIEVIEPLPSTSHTTIVVNNEMKGRWAGWLPGMECESNGSGNPSCMAFNLCGPSVFFAVKRKWEPGFECVLEHGPPHRPRHVARLRAHGYLHDLEHRRVRDRDLEWGPGSRMAPFLYRDSEVALVPSSDV</sequence>
<evidence type="ECO:0000313" key="2">
    <source>
        <dbReference type="Proteomes" id="UP000504636"/>
    </source>
</evidence>
<evidence type="ECO:0000313" key="1">
    <source>
        <dbReference type="EMBL" id="KAF2807477.1"/>
    </source>
</evidence>